<dbReference type="PROSITE" id="PS51375">
    <property type="entry name" value="PPR"/>
    <property type="match status" value="4"/>
</dbReference>
<dbReference type="FunFam" id="1.25.40.10:FF:000381">
    <property type="entry name" value="Pentatricopeptide repeat-containing protein"/>
    <property type="match status" value="1"/>
</dbReference>
<feature type="domain" description="DYW" evidence="4">
    <location>
        <begin position="660"/>
        <end position="747"/>
    </location>
</feature>
<dbReference type="Pfam" id="PF14432">
    <property type="entry name" value="DYW_deaminase"/>
    <property type="match status" value="1"/>
</dbReference>
<evidence type="ECO:0000313" key="6">
    <source>
        <dbReference type="Proteomes" id="UP001642360"/>
    </source>
</evidence>
<evidence type="ECO:0000313" key="5">
    <source>
        <dbReference type="EMBL" id="CAK9161671.1"/>
    </source>
</evidence>
<evidence type="ECO:0000256" key="3">
    <source>
        <dbReference type="PROSITE-ProRule" id="PRU00708"/>
    </source>
</evidence>
<sequence length="795" mass="89253">MLQPTTRACIFLRTFSAGNSASASVASKSSDILEKVRALCTRGYLEDALSLFYALNAPHAQESKQTYATLFHTCANHNCLQQGQALHRHMLTHNPNNSLDLYVTNHLINMYAKCGYIDFACRLFDDMPHRNIVSWTAIISGYAQLGKADHCFTIFSNMLADCLPTEFAYTSVLSCCEREHGRQVHALAMKTSFYAYVYVANALITMYSKSCEYGIYNDNNNDDDIDEAWNVFKSMEFRNLISWNSMIAGFQIRGLSLQAVNIFTLMRCDDIGFDRATLLGVLSSLPRSNDNNGLSTFKCCFQLHCLCVKTGFISDIGVATALVKCYSNHGGKTADCYNIFLETSGRRDLVSWTVIMETYARWGSEKALFLFSQLRQEGLHPDCYTFSILLKACAGLVTEQHALVVHAQVMRTGFADDTVLSNALIHAYARCGSIALSKQVFNEMQFRDTVSWNSMLKAYALHGQANEALQLFAQMNVQPDATTFVALLSTCSHSGMVEEGWRIFNAMFENYRIIPQLDHFACMVDILGRAGKILQAQNLISKMPMEPDSVVWSALLAACRKHGETQLANLASARLKELDPKNSLGYVLMSNIYCSAGSFSEAGLKRKEMEGLGVRKEPGLSWTEVGSRVHEFASGGQRHPQGEAIRANLEELVGQLKGLGYVPQTGLALHDVEEEHKEEQLYYHSEKLALVFALMNQGSLYCSGNVIKIMKNIRICVDCHNFMKFASELIQREIVLRDSNRFHHFNGTVESGYRLRTTKEKQDMITMENTMSGDSMEDLALKQQLEFYMDRVLNC</sequence>
<dbReference type="PANTHER" id="PTHR47926:SF382">
    <property type="entry name" value="PENTACOTRIPEPTIDE-REPEAT REGION OF PRORP DOMAIN-CONTAINING PROTEIN"/>
    <property type="match status" value="1"/>
</dbReference>
<organism evidence="5 6">
    <name type="scientific">Ilex paraguariensis</name>
    <name type="common">yerba mate</name>
    <dbReference type="NCBI Taxonomy" id="185542"/>
    <lineage>
        <taxon>Eukaryota</taxon>
        <taxon>Viridiplantae</taxon>
        <taxon>Streptophyta</taxon>
        <taxon>Embryophyta</taxon>
        <taxon>Tracheophyta</taxon>
        <taxon>Spermatophyta</taxon>
        <taxon>Magnoliopsida</taxon>
        <taxon>eudicotyledons</taxon>
        <taxon>Gunneridae</taxon>
        <taxon>Pentapetalae</taxon>
        <taxon>asterids</taxon>
        <taxon>campanulids</taxon>
        <taxon>Aquifoliales</taxon>
        <taxon>Aquifoliaceae</taxon>
        <taxon>Ilex</taxon>
    </lineage>
</organism>
<name>A0ABC8SWV5_9AQUA</name>
<dbReference type="Proteomes" id="UP001642360">
    <property type="component" value="Unassembled WGS sequence"/>
</dbReference>
<dbReference type="Pfam" id="PF13041">
    <property type="entry name" value="PPR_2"/>
    <property type="match status" value="2"/>
</dbReference>
<comment type="caution">
    <text evidence="5">The sequence shown here is derived from an EMBL/GenBank/DDBJ whole genome shotgun (WGS) entry which is preliminary data.</text>
</comment>
<keyword evidence="6" id="KW-1185">Reference proteome</keyword>
<gene>
    <name evidence="5" type="ORF">ILEXP_LOCUS30492</name>
</gene>
<dbReference type="InterPro" id="IPR002885">
    <property type="entry name" value="PPR_rpt"/>
</dbReference>
<evidence type="ECO:0000259" key="4">
    <source>
        <dbReference type="Pfam" id="PF14432"/>
    </source>
</evidence>
<dbReference type="InterPro" id="IPR046848">
    <property type="entry name" value="E_motif"/>
</dbReference>
<dbReference type="Pfam" id="PF20431">
    <property type="entry name" value="E_motif"/>
    <property type="match status" value="1"/>
</dbReference>
<feature type="repeat" description="PPR" evidence="3">
    <location>
        <begin position="417"/>
        <end position="447"/>
    </location>
</feature>
<dbReference type="NCBIfam" id="TIGR00756">
    <property type="entry name" value="PPR"/>
    <property type="match status" value="3"/>
</dbReference>
<dbReference type="InterPro" id="IPR011990">
    <property type="entry name" value="TPR-like_helical_dom_sf"/>
</dbReference>
<dbReference type="AlphaFoldDB" id="A0ABC8SWV5"/>
<accession>A0ABC8SWV5</accession>
<evidence type="ECO:0000256" key="1">
    <source>
        <dbReference type="ARBA" id="ARBA00006643"/>
    </source>
</evidence>
<evidence type="ECO:0000256" key="2">
    <source>
        <dbReference type="ARBA" id="ARBA00022737"/>
    </source>
</evidence>
<dbReference type="Pfam" id="PF01535">
    <property type="entry name" value="PPR"/>
    <property type="match status" value="4"/>
</dbReference>
<dbReference type="FunFam" id="1.25.40.10:FF:001093">
    <property type="entry name" value="Pentatricopeptide repeat-containing protein At2g34400"/>
    <property type="match status" value="1"/>
</dbReference>
<feature type="repeat" description="PPR" evidence="3">
    <location>
        <begin position="480"/>
        <end position="510"/>
    </location>
</feature>
<dbReference type="InterPro" id="IPR032867">
    <property type="entry name" value="DYW_dom"/>
</dbReference>
<keyword evidence="2" id="KW-0677">Repeat</keyword>
<dbReference type="InterPro" id="IPR046960">
    <property type="entry name" value="PPR_At4g14850-like_plant"/>
</dbReference>
<protein>
    <recommendedName>
        <fullName evidence="4">DYW domain-containing protein</fullName>
    </recommendedName>
</protein>
<dbReference type="EMBL" id="CAUOFW020003724">
    <property type="protein sequence ID" value="CAK9161671.1"/>
    <property type="molecule type" value="Genomic_DNA"/>
</dbReference>
<dbReference type="GO" id="GO:0009451">
    <property type="term" value="P:RNA modification"/>
    <property type="evidence" value="ECO:0007669"/>
    <property type="project" value="UniProtKB-ARBA"/>
</dbReference>
<proteinExistence type="inferred from homology"/>
<reference evidence="5 6" key="1">
    <citation type="submission" date="2024-02" db="EMBL/GenBank/DDBJ databases">
        <authorList>
            <person name="Vignale AGUSTIN F."/>
            <person name="Sosa J E."/>
            <person name="Modenutti C."/>
        </authorList>
    </citation>
    <scope>NUCLEOTIDE SEQUENCE [LARGE SCALE GENOMIC DNA]</scope>
</reference>
<feature type="repeat" description="PPR" evidence="3">
    <location>
        <begin position="448"/>
        <end position="478"/>
    </location>
</feature>
<dbReference type="Gene3D" id="1.25.40.10">
    <property type="entry name" value="Tetratricopeptide repeat domain"/>
    <property type="match status" value="5"/>
</dbReference>
<feature type="repeat" description="PPR" evidence="3">
    <location>
        <begin position="100"/>
        <end position="134"/>
    </location>
</feature>
<comment type="similarity">
    <text evidence="1">Belongs to the PPR family. PCMP-H subfamily.</text>
</comment>
<dbReference type="PANTHER" id="PTHR47926">
    <property type="entry name" value="PENTATRICOPEPTIDE REPEAT-CONTAINING PROTEIN"/>
    <property type="match status" value="1"/>
</dbReference>